<organism evidence="3 4">
    <name type="scientific">Idiomarina seosinensis</name>
    <dbReference type="NCBI Taxonomy" id="281739"/>
    <lineage>
        <taxon>Bacteria</taxon>
        <taxon>Pseudomonadati</taxon>
        <taxon>Pseudomonadota</taxon>
        <taxon>Gammaproteobacteria</taxon>
        <taxon>Alteromonadales</taxon>
        <taxon>Idiomarinaceae</taxon>
        <taxon>Idiomarina</taxon>
    </lineage>
</organism>
<dbReference type="EMBL" id="PIQF01000001">
    <property type="protein sequence ID" value="RUO77945.1"/>
    <property type="molecule type" value="Genomic_DNA"/>
</dbReference>
<dbReference type="OrthoDB" id="581986at2"/>
<dbReference type="InterPro" id="IPR001623">
    <property type="entry name" value="DnaJ_domain"/>
</dbReference>
<proteinExistence type="predicted"/>
<dbReference type="RefSeq" id="WP_126784278.1">
    <property type="nucleotide sequence ID" value="NZ_PIQF01000001.1"/>
</dbReference>
<dbReference type="InterPro" id="IPR021059">
    <property type="entry name" value="DnaJ-related_N"/>
</dbReference>
<dbReference type="Pfam" id="PF12339">
    <property type="entry name" value="DNAJ_related"/>
    <property type="match status" value="1"/>
</dbReference>
<comment type="caution">
    <text evidence="3">The sequence shown here is derived from an EMBL/GenBank/DDBJ whole genome shotgun (WGS) entry which is preliminary data.</text>
</comment>
<evidence type="ECO:0000259" key="2">
    <source>
        <dbReference type="PROSITE" id="PS50076"/>
    </source>
</evidence>
<name>A0A432ZIU0_9GAMM</name>
<evidence type="ECO:0000313" key="4">
    <source>
        <dbReference type="Proteomes" id="UP000287908"/>
    </source>
</evidence>
<reference evidence="3 4" key="1">
    <citation type="journal article" date="2011" name="Front. Microbiol.">
        <title>Genomic signatures of strain selection and enhancement in Bacillus atrophaeus var. globigii, a historical biowarfare simulant.</title>
        <authorList>
            <person name="Gibbons H.S."/>
            <person name="Broomall S.M."/>
            <person name="McNew L.A."/>
            <person name="Daligault H."/>
            <person name="Chapman C."/>
            <person name="Bruce D."/>
            <person name="Karavis M."/>
            <person name="Krepps M."/>
            <person name="McGregor P.A."/>
            <person name="Hong C."/>
            <person name="Park K.H."/>
            <person name="Akmal A."/>
            <person name="Feldman A."/>
            <person name="Lin J.S."/>
            <person name="Chang W.E."/>
            <person name="Higgs B.W."/>
            <person name="Demirev P."/>
            <person name="Lindquist J."/>
            <person name="Liem A."/>
            <person name="Fochler E."/>
            <person name="Read T.D."/>
            <person name="Tapia R."/>
            <person name="Johnson S."/>
            <person name="Bishop-Lilly K.A."/>
            <person name="Detter C."/>
            <person name="Han C."/>
            <person name="Sozhamannan S."/>
            <person name="Rosenzweig C.N."/>
            <person name="Skowronski E.W."/>
        </authorList>
    </citation>
    <scope>NUCLEOTIDE SEQUENCE [LARGE SCALE GENOMIC DNA]</scope>
    <source>
        <strain evidence="3 4">CL-SP19</strain>
    </source>
</reference>
<feature type="domain" description="J" evidence="2">
    <location>
        <begin position="125"/>
        <end position="197"/>
    </location>
</feature>
<dbReference type="Pfam" id="PF00226">
    <property type="entry name" value="DnaJ"/>
    <property type="match status" value="1"/>
</dbReference>
<evidence type="ECO:0000313" key="3">
    <source>
        <dbReference type="EMBL" id="RUO77945.1"/>
    </source>
</evidence>
<keyword evidence="4" id="KW-1185">Reference proteome</keyword>
<dbReference type="Proteomes" id="UP000287908">
    <property type="component" value="Unassembled WGS sequence"/>
</dbReference>
<protein>
    <submittedName>
        <fullName evidence="3">Molecular chaperone DnaJ</fullName>
    </submittedName>
</protein>
<dbReference type="InterPro" id="IPR036869">
    <property type="entry name" value="J_dom_sf"/>
</dbReference>
<accession>A0A432ZIU0</accession>
<dbReference type="AlphaFoldDB" id="A0A432ZIU0"/>
<dbReference type="Gene3D" id="1.10.287.110">
    <property type="entry name" value="DnaJ domain"/>
    <property type="match status" value="1"/>
</dbReference>
<dbReference type="SUPFAM" id="SSF46565">
    <property type="entry name" value="Chaperone J-domain"/>
    <property type="match status" value="1"/>
</dbReference>
<evidence type="ECO:0000256" key="1">
    <source>
        <dbReference type="ARBA" id="ARBA00023186"/>
    </source>
</evidence>
<keyword evidence="1" id="KW-0143">Chaperone</keyword>
<dbReference type="CDD" id="cd06257">
    <property type="entry name" value="DnaJ"/>
    <property type="match status" value="1"/>
</dbReference>
<sequence length="197" mass="23045">MDEDIQILCAALSELLKSQPQWTEHQLIEQLKQPPYQLFDEQALRDPLSLFRTHFLIFHCLYRLQAEWRNQQIAELEIHTLAIKKLTWQPGIEGLQARDPLASYYLDLTQLTDTSKVDVEQLLNDFWDSMGQTNAVKKTAMPYQQACQTMQLTPPVSKHSLKRQYRRLIHKHHPDKGGSLRKMQTVKAAYQVLVNHL</sequence>
<gene>
    <name evidence="3" type="ORF">CWI81_05560</name>
</gene>
<dbReference type="PROSITE" id="PS50076">
    <property type="entry name" value="DNAJ_2"/>
    <property type="match status" value="1"/>
</dbReference>